<protein>
    <submittedName>
        <fullName evidence="2">NAD(P)-dependent oxidoreductase</fullName>
    </submittedName>
</protein>
<dbReference type="EMBL" id="BAAALM010000005">
    <property type="protein sequence ID" value="GAA1199379.1"/>
    <property type="molecule type" value="Genomic_DNA"/>
</dbReference>
<evidence type="ECO:0000313" key="2">
    <source>
        <dbReference type="EMBL" id="GAA1199379.1"/>
    </source>
</evidence>
<dbReference type="Pfam" id="PF01370">
    <property type="entry name" value="Epimerase"/>
    <property type="match status" value="1"/>
</dbReference>
<dbReference type="RefSeq" id="WP_253856694.1">
    <property type="nucleotide sequence ID" value="NZ_BAAALM010000005.1"/>
</dbReference>
<evidence type="ECO:0000259" key="1">
    <source>
        <dbReference type="Pfam" id="PF01370"/>
    </source>
</evidence>
<reference evidence="2 3" key="1">
    <citation type="journal article" date="2019" name="Int. J. Syst. Evol. Microbiol.">
        <title>The Global Catalogue of Microorganisms (GCM) 10K type strain sequencing project: providing services to taxonomists for standard genome sequencing and annotation.</title>
        <authorList>
            <consortium name="The Broad Institute Genomics Platform"/>
            <consortium name="The Broad Institute Genome Sequencing Center for Infectious Disease"/>
            <person name="Wu L."/>
            <person name="Ma J."/>
        </authorList>
    </citation>
    <scope>NUCLEOTIDE SEQUENCE [LARGE SCALE GENOMIC DNA]</scope>
    <source>
        <strain evidence="2 3">JCM 13022</strain>
    </source>
</reference>
<dbReference type="InterPro" id="IPR001509">
    <property type="entry name" value="Epimerase_deHydtase"/>
</dbReference>
<dbReference type="InterPro" id="IPR050177">
    <property type="entry name" value="Lipid_A_modif_metabolic_enz"/>
</dbReference>
<organism evidence="2 3">
    <name type="scientific">Prauserella alba</name>
    <dbReference type="NCBI Taxonomy" id="176898"/>
    <lineage>
        <taxon>Bacteria</taxon>
        <taxon>Bacillati</taxon>
        <taxon>Actinomycetota</taxon>
        <taxon>Actinomycetes</taxon>
        <taxon>Pseudonocardiales</taxon>
        <taxon>Pseudonocardiaceae</taxon>
        <taxon>Prauserella</taxon>
    </lineage>
</organism>
<accession>A0ABN1VB30</accession>
<dbReference type="SUPFAM" id="SSF51735">
    <property type="entry name" value="NAD(P)-binding Rossmann-fold domains"/>
    <property type="match status" value="1"/>
</dbReference>
<dbReference type="Gene3D" id="3.40.50.720">
    <property type="entry name" value="NAD(P)-binding Rossmann-like Domain"/>
    <property type="match status" value="1"/>
</dbReference>
<name>A0ABN1VB30_9PSEU</name>
<proteinExistence type="predicted"/>
<sequence length="331" mass="36431">MERYLVTGSAGHLGEAVVRTLRERGDDVVGLDILESPFTTVTGSITDRTVVRRALDGVTRVVHTATLHKPHVGSHARQDFVDVNVTGTLAVLEESAAAGVRNVVFTSSTSAFGRALTPAPGEPAAWITEDVRPVVRNIYGATKIAAEDLCELLARDLRLPVVVLRTSRFFPESDDRDDVRSAFDDTNLKVNEYAYRRVDLEDVVDAHLIAAHHTPQAHHDSETWFDRFVISATTPFTRDDAAELATDAPAVFARVLPELAARYEEWGWRMLPALDRVYSNERALTTLGWRPRYDIRAAAELARTTGTARSPMAQAVGAKGYHAEPTGVYTL</sequence>
<dbReference type="PANTHER" id="PTHR43245">
    <property type="entry name" value="BIFUNCTIONAL POLYMYXIN RESISTANCE PROTEIN ARNA"/>
    <property type="match status" value="1"/>
</dbReference>
<comment type="caution">
    <text evidence="2">The sequence shown here is derived from an EMBL/GenBank/DDBJ whole genome shotgun (WGS) entry which is preliminary data.</text>
</comment>
<dbReference type="CDD" id="cd08946">
    <property type="entry name" value="SDR_e"/>
    <property type="match status" value="1"/>
</dbReference>
<feature type="domain" description="NAD-dependent epimerase/dehydratase" evidence="1">
    <location>
        <begin position="5"/>
        <end position="181"/>
    </location>
</feature>
<dbReference type="PANTHER" id="PTHR43245:SF54">
    <property type="entry name" value="BLL0593 PROTEIN"/>
    <property type="match status" value="1"/>
</dbReference>
<dbReference type="InterPro" id="IPR036291">
    <property type="entry name" value="NAD(P)-bd_dom_sf"/>
</dbReference>
<evidence type="ECO:0000313" key="3">
    <source>
        <dbReference type="Proteomes" id="UP001500467"/>
    </source>
</evidence>
<gene>
    <name evidence="2" type="ORF">GCM10009675_13960</name>
</gene>
<keyword evidence="3" id="KW-1185">Reference proteome</keyword>
<dbReference type="Proteomes" id="UP001500467">
    <property type="component" value="Unassembled WGS sequence"/>
</dbReference>